<comment type="caution">
    <text evidence="1">The sequence shown here is derived from an EMBL/GenBank/DDBJ whole genome shotgun (WGS) entry which is preliminary data.</text>
</comment>
<dbReference type="Proteomes" id="UP000789405">
    <property type="component" value="Unassembled WGS sequence"/>
</dbReference>
<name>A0A9N9GTF2_9GLOM</name>
<reference evidence="1" key="1">
    <citation type="submission" date="2021-06" db="EMBL/GenBank/DDBJ databases">
        <authorList>
            <person name="Kallberg Y."/>
            <person name="Tangrot J."/>
            <person name="Rosling A."/>
        </authorList>
    </citation>
    <scope>NUCLEOTIDE SEQUENCE</scope>
    <source>
        <strain evidence="1">MA453B</strain>
    </source>
</reference>
<keyword evidence="2" id="KW-1185">Reference proteome</keyword>
<proteinExistence type="predicted"/>
<dbReference type="OrthoDB" id="2431458at2759"/>
<dbReference type="EMBL" id="CAJVPY010004662">
    <property type="protein sequence ID" value="CAG8624972.1"/>
    <property type="molecule type" value="Genomic_DNA"/>
</dbReference>
<organism evidence="1 2">
    <name type="scientific">Dentiscutata erythropus</name>
    <dbReference type="NCBI Taxonomy" id="1348616"/>
    <lineage>
        <taxon>Eukaryota</taxon>
        <taxon>Fungi</taxon>
        <taxon>Fungi incertae sedis</taxon>
        <taxon>Mucoromycota</taxon>
        <taxon>Glomeromycotina</taxon>
        <taxon>Glomeromycetes</taxon>
        <taxon>Diversisporales</taxon>
        <taxon>Gigasporaceae</taxon>
        <taxon>Dentiscutata</taxon>
    </lineage>
</organism>
<evidence type="ECO:0000313" key="2">
    <source>
        <dbReference type="Proteomes" id="UP000789405"/>
    </source>
</evidence>
<feature type="non-terminal residue" evidence="1">
    <location>
        <position position="1"/>
    </location>
</feature>
<gene>
    <name evidence="1" type="ORF">DERYTH_LOCUS8838</name>
</gene>
<evidence type="ECO:0000313" key="1">
    <source>
        <dbReference type="EMBL" id="CAG8624972.1"/>
    </source>
</evidence>
<protein>
    <submittedName>
        <fullName evidence="1">17124_t:CDS:1</fullName>
    </submittedName>
</protein>
<dbReference type="AlphaFoldDB" id="A0A9N9GTF2"/>
<accession>A0A9N9GTF2</accession>
<sequence length="316" mass="37766">MPNSCALTPFTAKVCRSKQEKAKMEKRMTADFETDLSLFIVSKYNTIHTKKRPCNVKSACYFGVRKESRTRFLEECLIELLKTSRNLNDPDIWEFLYANLHNLHNPEISFNKVFDYYTEENKKSNDLNPSVRSLIFTPKFYYWNLMKFGSDSRLTTRCFEEILDTFVNLDIQIQQNPDNEMYQFLFKSTCDILFVYCNVKNFFRPLHLEKLSQCKNNDILSIVFEHYLPLLFGIEITQISLPLPTTEEFYIQYTSSSNTKRKSPKQELEDWLSILQDTYFKIYYGSINTTEEFKRYLYNFCDEKLQESKFFMNKKK</sequence>